<keyword evidence="9" id="KW-1185">Reference proteome</keyword>
<dbReference type="EMBL" id="REFJ01000001">
    <property type="protein sequence ID" value="RMA82412.1"/>
    <property type="molecule type" value="Genomic_DNA"/>
</dbReference>
<dbReference type="HAMAP" id="MF_00337">
    <property type="entry name" value="Exonuc_7_S"/>
    <property type="match status" value="1"/>
</dbReference>
<dbReference type="NCBIfam" id="NF002140">
    <property type="entry name" value="PRK00977.1-4"/>
    <property type="match status" value="1"/>
</dbReference>
<dbReference type="OrthoDB" id="9801128at2"/>
<dbReference type="InterPro" id="IPR003761">
    <property type="entry name" value="Exonuc_VII_S"/>
</dbReference>
<comment type="catalytic activity">
    <reaction evidence="6">
        <text>Exonucleolytic cleavage in either 5'- to 3'- or 3'- to 5'-direction to yield nucleoside 5'-phosphates.</text>
        <dbReference type="EC" id="3.1.11.6"/>
    </reaction>
</comment>
<evidence type="ECO:0000256" key="1">
    <source>
        <dbReference type="ARBA" id="ARBA00009998"/>
    </source>
</evidence>
<dbReference type="Gene3D" id="1.10.287.1040">
    <property type="entry name" value="Exonuclease VII, small subunit"/>
    <property type="match status" value="1"/>
</dbReference>
<keyword evidence="5 6" id="KW-0269">Exonuclease</keyword>
<dbReference type="GO" id="GO:0008855">
    <property type="term" value="F:exodeoxyribonuclease VII activity"/>
    <property type="evidence" value="ECO:0007669"/>
    <property type="project" value="UniProtKB-UniRule"/>
</dbReference>
<dbReference type="GO" id="GO:0009318">
    <property type="term" value="C:exodeoxyribonuclease VII complex"/>
    <property type="evidence" value="ECO:0007669"/>
    <property type="project" value="UniProtKB-UniRule"/>
</dbReference>
<evidence type="ECO:0000256" key="6">
    <source>
        <dbReference type="HAMAP-Rule" id="MF_00337"/>
    </source>
</evidence>
<dbReference type="InterPro" id="IPR037004">
    <property type="entry name" value="Exonuc_VII_ssu_sf"/>
</dbReference>
<dbReference type="Pfam" id="PF02609">
    <property type="entry name" value="Exonuc_VII_S"/>
    <property type="match status" value="1"/>
</dbReference>
<accession>A0A3M0ATZ3</accession>
<dbReference type="PANTHER" id="PTHR34137:SF1">
    <property type="entry name" value="EXODEOXYRIBONUCLEASE 7 SMALL SUBUNIT"/>
    <property type="match status" value="1"/>
</dbReference>
<proteinExistence type="inferred from homology"/>
<keyword evidence="3 6" id="KW-0540">Nuclease</keyword>
<dbReference type="Proteomes" id="UP000267187">
    <property type="component" value="Unassembled WGS sequence"/>
</dbReference>
<reference evidence="8 9" key="1">
    <citation type="submission" date="2018-10" db="EMBL/GenBank/DDBJ databases">
        <title>Genomic Encyclopedia of Type Strains, Phase IV (KMG-IV): sequencing the most valuable type-strain genomes for metagenomic binning, comparative biology and taxonomic classification.</title>
        <authorList>
            <person name="Goeker M."/>
        </authorList>
    </citation>
    <scope>NUCLEOTIDE SEQUENCE [LARGE SCALE GENOMIC DNA]</scope>
    <source>
        <strain evidence="8 9">DSM 25080</strain>
    </source>
</reference>
<name>A0A3M0ATZ3_9GAMM</name>
<dbReference type="RefSeq" id="WP_121875746.1">
    <property type="nucleotide sequence ID" value="NZ_REFJ01000001.1"/>
</dbReference>
<sequence length="76" mass="8503">MTQKNDAFEQKLTELETLVNELEAGELSLEEAMTKFERGIVLTRECQQSLSAAEQKVSQLIAQNAVDETAPFNSEQ</sequence>
<evidence type="ECO:0000313" key="9">
    <source>
        <dbReference type="Proteomes" id="UP000267187"/>
    </source>
</evidence>
<evidence type="ECO:0000256" key="5">
    <source>
        <dbReference type="ARBA" id="ARBA00022839"/>
    </source>
</evidence>
<keyword evidence="4 6" id="KW-0378">Hydrolase</keyword>
<organism evidence="8 9">
    <name type="scientific">Umboniibacter marinipuniceus</name>
    <dbReference type="NCBI Taxonomy" id="569599"/>
    <lineage>
        <taxon>Bacteria</taxon>
        <taxon>Pseudomonadati</taxon>
        <taxon>Pseudomonadota</taxon>
        <taxon>Gammaproteobacteria</taxon>
        <taxon>Cellvibrionales</taxon>
        <taxon>Cellvibrionaceae</taxon>
        <taxon>Umboniibacter</taxon>
    </lineage>
</organism>
<protein>
    <recommendedName>
        <fullName evidence="6">Exodeoxyribonuclease 7 small subunit</fullName>
        <ecNumber evidence="6">3.1.11.6</ecNumber>
    </recommendedName>
    <alternativeName>
        <fullName evidence="6">Exodeoxyribonuclease VII small subunit</fullName>
        <shortName evidence="6">Exonuclease VII small subunit</shortName>
    </alternativeName>
</protein>
<comment type="caution">
    <text evidence="8">The sequence shown here is derived from an EMBL/GenBank/DDBJ whole genome shotgun (WGS) entry which is preliminary data.</text>
</comment>
<dbReference type="PANTHER" id="PTHR34137">
    <property type="entry name" value="EXODEOXYRIBONUCLEASE 7 SMALL SUBUNIT"/>
    <property type="match status" value="1"/>
</dbReference>
<evidence type="ECO:0000256" key="2">
    <source>
        <dbReference type="ARBA" id="ARBA00022490"/>
    </source>
</evidence>
<keyword evidence="2 6" id="KW-0963">Cytoplasm</keyword>
<dbReference type="AlphaFoldDB" id="A0A3M0ATZ3"/>
<evidence type="ECO:0000256" key="3">
    <source>
        <dbReference type="ARBA" id="ARBA00022722"/>
    </source>
</evidence>
<dbReference type="NCBIfam" id="TIGR01280">
    <property type="entry name" value="xseB"/>
    <property type="match status" value="1"/>
</dbReference>
<dbReference type="SUPFAM" id="SSF116842">
    <property type="entry name" value="XseB-like"/>
    <property type="match status" value="1"/>
</dbReference>
<comment type="similarity">
    <text evidence="1 6">Belongs to the XseB family.</text>
</comment>
<dbReference type="EC" id="3.1.11.6" evidence="6"/>
<comment type="subunit">
    <text evidence="6">Heterooligomer composed of large and small subunits.</text>
</comment>
<dbReference type="PIRSF" id="PIRSF006488">
    <property type="entry name" value="Exonuc_VII_S"/>
    <property type="match status" value="1"/>
</dbReference>
<comment type="function">
    <text evidence="6">Bidirectionally degrades single-stranded DNA into large acid-insoluble oligonucleotides, which are then degraded further into small acid-soluble oligonucleotides.</text>
</comment>
<comment type="subcellular location">
    <subcellularLocation>
        <location evidence="6">Cytoplasm</location>
    </subcellularLocation>
</comment>
<evidence type="ECO:0000256" key="4">
    <source>
        <dbReference type="ARBA" id="ARBA00022801"/>
    </source>
</evidence>
<feature type="coiled-coil region" evidence="7">
    <location>
        <begin position="5"/>
        <end position="35"/>
    </location>
</feature>
<dbReference type="GO" id="GO:0006308">
    <property type="term" value="P:DNA catabolic process"/>
    <property type="evidence" value="ECO:0007669"/>
    <property type="project" value="UniProtKB-UniRule"/>
</dbReference>
<evidence type="ECO:0000256" key="7">
    <source>
        <dbReference type="SAM" id="Coils"/>
    </source>
</evidence>
<dbReference type="GO" id="GO:0005829">
    <property type="term" value="C:cytosol"/>
    <property type="evidence" value="ECO:0007669"/>
    <property type="project" value="TreeGrafter"/>
</dbReference>
<keyword evidence="7" id="KW-0175">Coiled coil</keyword>
<gene>
    <name evidence="6" type="primary">xseB</name>
    <name evidence="8" type="ORF">DFR27_0361</name>
</gene>
<evidence type="ECO:0000313" key="8">
    <source>
        <dbReference type="EMBL" id="RMA82412.1"/>
    </source>
</evidence>